<dbReference type="AlphaFoldDB" id="A0A0E1VRY4"/>
<dbReference type="Proteomes" id="UP000001812">
    <property type="component" value="Chromosome II"/>
</dbReference>
<reference evidence="1" key="1">
    <citation type="submission" date="2009-05" db="EMBL/GenBank/DDBJ databases">
        <authorList>
            <person name="Harkins D.M."/>
            <person name="DeShazer D."/>
            <person name="Woods D.E."/>
            <person name="Brinkac L.M."/>
            <person name="Brown K.A."/>
            <person name="Hung G.C."/>
            <person name="Tuanyok A."/>
            <person name="Zhang B."/>
            <person name="Nierman W.C."/>
        </authorList>
    </citation>
    <scope>NUCLEOTIDE SEQUENCE [LARGE SCALE GENOMIC DNA]</scope>
    <source>
        <strain evidence="1">1710a</strain>
    </source>
</reference>
<dbReference type="EMBL" id="CM000833">
    <property type="protein sequence ID" value="EET02751.1"/>
    <property type="molecule type" value="Genomic_DNA"/>
</dbReference>
<gene>
    <name evidence="1" type="ORF">BURPS1710A_A0781</name>
</gene>
<organism evidence="1">
    <name type="scientific">Burkholderia pseudomallei 1710a</name>
    <dbReference type="NCBI Taxonomy" id="320371"/>
    <lineage>
        <taxon>Bacteria</taxon>
        <taxon>Pseudomonadati</taxon>
        <taxon>Pseudomonadota</taxon>
        <taxon>Betaproteobacteria</taxon>
        <taxon>Burkholderiales</taxon>
        <taxon>Burkholderiaceae</taxon>
        <taxon>Burkholderia</taxon>
        <taxon>pseudomallei group</taxon>
    </lineage>
</organism>
<proteinExistence type="predicted"/>
<dbReference type="HOGENOM" id="CLU_1999638_0_0_4"/>
<protein>
    <submittedName>
        <fullName evidence="1">Transposase</fullName>
    </submittedName>
</protein>
<name>A0A0E1VRY4_BURPE</name>
<accession>A0A0E1VRY4</accession>
<evidence type="ECO:0000313" key="1">
    <source>
        <dbReference type="EMBL" id="EET02751.1"/>
    </source>
</evidence>
<sequence length="124" mass="13245">MLLGTGLKDYGEGCKDVADGDILTDLLDQIRPVERLDAVGGDGTYDTKSCDAAITARGAASSISPREGAARLRAAAPGSAWRNEAVYAIAKLGRREGKKHRGSRRWLLAAKAMDRLKMLPGKHP</sequence>